<evidence type="ECO:0000313" key="6">
    <source>
        <dbReference type="Proteomes" id="UP000253426"/>
    </source>
</evidence>
<keyword evidence="2 4" id="KW-1133">Transmembrane helix</keyword>
<organism evidence="5 6">
    <name type="scientific">Roseimicrobium gellanilyticum</name>
    <dbReference type="NCBI Taxonomy" id="748857"/>
    <lineage>
        <taxon>Bacteria</taxon>
        <taxon>Pseudomonadati</taxon>
        <taxon>Verrucomicrobiota</taxon>
        <taxon>Verrucomicrobiia</taxon>
        <taxon>Verrucomicrobiales</taxon>
        <taxon>Verrucomicrobiaceae</taxon>
        <taxon>Roseimicrobium</taxon>
    </lineage>
</organism>
<feature type="transmembrane region" description="Helical" evidence="4">
    <location>
        <begin position="335"/>
        <end position="354"/>
    </location>
</feature>
<dbReference type="Proteomes" id="UP000253426">
    <property type="component" value="Unassembled WGS sequence"/>
</dbReference>
<evidence type="ECO:0000256" key="3">
    <source>
        <dbReference type="ARBA" id="ARBA00023136"/>
    </source>
</evidence>
<sequence length="405" mass="44784">MFRNEMWRSAPAGILDTAYTTFGMIVAVQVFAASDAAKAVFLSSPRAGMIAAIFVVPLLLRMRSTVAQTAAVTQLVGAGCFALAALFPGSEVMFITGISFGFILFALQIPLMTQLYRTNYPREKRGRLYAITSITRSLGAALFSWAAGWLLGWKMDSYPWLLWVFALMAFISGWLTYGLPATPWEVPESEDQRLWRSWRWVREDRDFRTLLISWMMMGVGNLIAYSLFVEYLANPAHGIALGAEQVALLTGVVPLVARLASSYHWGVLFDHAPFFVVRITLNLITAASILCFYLGDNHWWWGSGMALSGLSLAGGNVAWALFVTKLAPEHAVAEYMSVHTFLTGIRGVLAPFLAYGMVEWWSFTTMAWVCAGLVVAASGFIAVRKKGERIGGREVRPELSDDEAL</sequence>
<evidence type="ECO:0000256" key="1">
    <source>
        <dbReference type="ARBA" id="ARBA00022692"/>
    </source>
</evidence>
<feature type="transmembrane region" description="Helical" evidence="4">
    <location>
        <begin position="301"/>
        <end position="323"/>
    </location>
</feature>
<dbReference type="Gene3D" id="1.20.1250.20">
    <property type="entry name" value="MFS general substrate transporter like domains"/>
    <property type="match status" value="2"/>
</dbReference>
<dbReference type="PANTHER" id="PTHR23526:SF2">
    <property type="entry name" value="MAJOR FACILITATOR SUPERFAMILY (MFS) PROFILE DOMAIN-CONTAINING PROTEIN"/>
    <property type="match status" value="1"/>
</dbReference>
<feature type="transmembrane region" description="Helical" evidence="4">
    <location>
        <begin position="128"/>
        <end position="148"/>
    </location>
</feature>
<feature type="transmembrane region" description="Helical" evidence="4">
    <location>
        <begin position="67"/>
        <end position="87"/>
    </location>
</feature>
<feature type="transmembrane region" description="Helical" evidence="4">
    <location>
        <begin position="12"/>
        <end position="33"/>
    </location>
</feature>
<feature type="transmembrane region" description="Helical" evidence="4">
    <location>
        <begin position="360"/>
        <end position="383"/>
    </location>
</feature>
<dbReference type="AlphaFoldDB" id="A0A366HSX8"/>
<accession>A0A366HSX8</accession>
<name>A0A366HSX8_9BACT</name>
<feature type="transmembrane region" description="Helical" evidence="4">
    <location>
        <begin position="239"/>
        <end position="260"/>
    </location>
</feature>
<keyword evidence="6" id="KW-1185">Reference proteome</keyword>
<gene>
    <name evidence="5" type="ORF">DES53_102408</name>
</gene>
<evidence type="ECO:0000313" key="5">
    <source>
        <dbReference type="EMBL" id="RBP46023.1"/>
    </source>
</evidence>
<feature type="transmembrane region" description="Helical" evidence="4">
    <location>
        <begin position="272"/>
        <end position="295"/>
    </location>
</feature>
<reference evidence="5 6" key="1">
    <citation type="submission" date="2018-06" db="EMBL/GenBank/DDBJ databases">
        <title>Genomic Encyclopedia of Type Strains, Phase IV (KMG-IV): sequencing the most valuable type-strain genomes for metagenomic binning, comparative biology and taxonomic classification.</title>
        <authorList>
            <person name="Goeker M."/>
        </authorList>
    </citation>
    <scope>NUCLEOTIDE SEQUENCE [LARGE SCALE GENOMIC DNA]</scope>
    <source>
        <strain evidence="5 6">DSM 25532</strain>
    </source>
</reference>
<keyword evidence="1 4" id="KW-0812">Transmembrane</keyword>
<keyword evidence="3 4" id="KW-0472">Membrane</keyword>
<dbReference type="SUPFAM" id="SSF103473">
    <property type="entry name" value="MFS general substrate transporter"/>
    <property type="match status" value="1"/>
</dbReference>
<dbReference type="EMBL" id="QNRR01000002">
    <property type="protein sequence ID" value="RBP46023.1"/>
    <property type="molecule type" value="Genomic_DNA"/>
</dbReference>
<dbReference type="PANTHER" id="PTHR23526">
    <property type="entry name" value="INTEGRAL MEMBRANE TRANSPORT PROTEIN-RELATED"/>
    <property type="match status" value="1"/>
</dbReference>
<dbReference type="GO" id="GO:0022857">
    <property type="term" value="F:transmembrane transporter activity"/>
    <property type="evidence" value="ECO:0007669"/>
    <property type="project" value="InterPro"/>
</dbReference>
<protein>
    <submittedName>
        <fullName evidence="5">Putative MFS family arabinose efflux permease</fullName>
    </submittedName>
</protein>
<comment type="caution">
    <text evidence="5">The sequence shown here is derived from an EMBL/GenBank/DDBJ whole genome shotgun (WGS) entry which is preliminary data.</text>
</comment>
<proteinExistence type="predicted"/>
<dbReference type="CDD" id="cd06174">
    <property type="entry name" value="MFS"/>
    <property type="match status" value="1"/>
</dbReference>
<feature type="transmembrane region" description="Helical" evidence="4">
    <location>
        <begin position="207"/>
        <end position="227"/>
    </location>
</feature>
<dbReference type="InterPro" id="IPR011701">
    <property type="entry name" value="MFS"/>
</dbReference>
<dbReference type="InterPro" id="IPR036259">
    <property type="entry name" value="MFS_trans_sf"/>
</dbReference>
<feature type="transmembrane region" description="Helical" evidence="4">
    <location>
        <begin position="93"/>
        <end position="116"/>
    </location>
</feature>
<dbReference type="InterPro" id="IPR052528">
    <property type="entry name" value="Sugar_transport-like"/>
</dbReference>
<evidence type="ECO:0000256" key="2">
    <source>
        <dbReference type="ARBA" id="ARBA00022989"/>
    </source>
</evidence>
<evidence type="ECO:0000256" key="4">
    <source>
        <dbReference type="SAM" id="Phobius"/>
    </source>
</evidence>
<feature type="transmembrane region" description="Helical" evidence="4">
    <location>
        <begin position="160"/>
        <end position="186"/>
    </location>
</feature>
<feature type="transmembrane region" description="Helical" evidence="4">
    <location>
        <begin position="39"/>
        <end position="60"/>
    </location>
</feature>
<dbReference type="Pfam" id="PF07690">
    <property type="entry name" value="MFS_1"/>
    <property type="match status" value="1"/>
</dbReference>